<organism evidence="1 2">
    <name type="scientific">Dipteronia sinensis</name>
    <dbReference type="NCBI Taxonomy" id="43782"/>
    <lineage>
        <taxon>Eukaryota</taxon>
        <taxon>Viridiplantae</taxon>
        <taxon>Streptophyta</taxon>
        <taxon>Embryophyta</taxon>
        <taxon>Tracheophyta</taxon>
        <taxon>Spermatophyta</taxon>
        <taxon>Magnoliopsida</taxon>
        <taxon>eudicotyledons</taxon>
        <taxon>Gunneridae</taxon>
        <taxon>Pentapetalae</taxon>
        <taxon>rosids</taxon>
        <taxon>malvids</taxon>
        <taxon>Sapindales</taxon>
        <taxon>Sapindaceae</taxon>
        <taxon>Hippocastanoideae</taxon>
        <taxon>Acereae</taxon>
        <taxon>Dipteronia</taxon>
    </lineage>
</organism>
<name>A0AAE0DZT0_9ROSI</name>
<evidence type="ECO:0000313" key="2">
    <source>
        <dbReference type="Proteomes" id="UP001281410"/>
    </source>
</evidence>
<dbReference type="AlphaFoldDB" id="A0AAE0DZT0"/>
<reference evidence="1" key="1">
    <citation type="journal article" date="2023" name="Plant J.">
        <title>Genome sequences and population genomics provide insights into the demographic history, inbreeding, and mutation load of two 'living fossil' tree species of Dipteronia.</title>
        <authorList>
            <person name="Feng Y."/>
            <person name="Comes H.P."/>
            <person name="Chen J."/>
            <person name="Zhu S."/>
            <person name="Lu R."/>
            <person name="Zhang X."/>
            <person name="Li P."/>
            <person name="Qiu J."/>
            <person name="Olsen K.M."/>
            <person name="Qiu Y."/>
        </authorList>
    </citation>
    <scope>NUCLEOTIDE SEQUENCE</scope>
    <source>
        <strain evidence="1">NBL</strain>
    </source>
</reference>
<dbReference type="EMBL" id="JANJYJ010000007">
    <property type="protein sequence ID" value="KAK3199028.1"/>
    <property type="molecule type" value="Genomic_DNA"/>
</dbReference>
<dbReference type="Proteomes" id="UP001281410">
    <property type="component" value="Unassembled WGS sequence"/>
</dbReference>
<evidence type="ECO:0000313" key="1">
    <source>
        <dbReference type="EMBL" id="KAK3199028.1"/>
    </source>
</evidence>
<comment type="caution">
    <text evidence="1">The sequence shown here is derived from an EMBL/GenBank/DDBJ whole genome shotgun (WGS) entry which is preliminary data.</text>
</comment>
<proteinExistence type="predicted"/>
<protein>
    <submittedName>
        <fullName evidence="1">Uncharacterized protein</fullName>
    </submittedName>
</protein>
<sequence>MAKDMMRFRFISGGILLDLALPLLIVEEKLFCFCFCFWPLSWRWWLRQGHASLRVTSSRGHASAKATVLMFAKLRASLMDIAEASVVDAFAVENAN</sequence>
<accession>A0AAE0DZT0</accession>
<gene>
    <name evidence="1" type="ORF">Dsin_022443</name>
</gene>
<keyword evidence="2" id="KW-1185">Reference proteome</keyword>